<proteinExistence type="predicted"/>
<organism evidence="2 3">
    <name type="scientific">Tomitella cavernea</name>
    <dbReference type="NCBI Taxonomy" id="1387982"/>
    <lineage>
        <taxon>Bacteria</taxon>
        <taxon>Bacillati</taxon>
        <taxon>Actinomycetota</taxon>
        <taxon>Actinomycetes</taxon>
        <taxon>Mycobacteriales</taxon>
        <taxon>Tomitella</taxon>
    </lineage>
</organism>
<dbReference type="EMBL" id="BAABKQ010000001">
    <property type="protein sequence ID" value="GAA4815948.1"/>
    <property type="molecule type" value="Genomic_DNA"/>
</dbReference>
<accession>A0ABP9CR42</accession>
<keyword evidence="1" id="KW-1133">Transmembrane helix</keyword>
<keyword evidence="1" id="KW-0472">Membrane</keyword>
<feature type="transmembrane region" description="Helical" evidence="1">
    <location>
        <begin position="12"/>
        <end position="43"/>
    </location>
</feature>
<evidence type="ECO:0000313" key="3">
    <source>
        <dbReference type="Proteomes" id="UP001500839"/>
    </source>
</evidence>
<dbReference type="RefSeq" id="WP_200175082.1">
    <property type="nucleotide sequence ID" value="NZ_BAABKQ010000001.1"/>
</dbReference>
<comment type="caution">
    <text evidence="2">The sequence shown here is derived from an EMBL/GenBank/DDBJ whole genome shotgun (WGS) entry which is preliminary data.</text>
</comment>
<sequence>MFWKVLAGIVAVWLLFVLLGVILKGLFWLVTVAVIAAGIYLLVKMFSGSSDPTADRRR</sequence>
<keyword evidence="1" id="KW-0812">Transmembrane</keyword>
<evidence type="ECO:0000256" key="1">
    <source>
        <dbReference type="SAM" id="Phobius"/>
    </source>
</evidence>
<name>A0ABP9CR42_9ACTN</name>
<protein>
    <submittedName>
        <fullName evidence="2">Uncharacterized protein</fullName>
    </submittedName>
</protein>
<evidence type="ECO:0000313" key="2">
    <source>
        <dbReference type="EMBL" id="GAA4815948.1"/>
    </source>
</evidence>
<gene>
    <name evidence="2" type="ORF">GCM10023353_22410</name>
</gene>
<keyword evidence="3" id="KW-1185">Reference proteome</keyword>
<reference evidence="3" key="1">
    <citation type="journal article" date="2019" name="Int. J. Syst. Evol. Microbiol.">
        <title>The Global Catalogue of Microorganisms (GCM) 10K type strain sequencing project: providing services to taxonomists for standard genome sequencing and annotation.</title>
        <authorList>
            <consortium name="The Broad Institute Genomics Platform"/>
            <consortium name="The Broad Institute Genome Sequencing Center for Infectious Disease"/>
            <person name="Wu L."/>
            <person name="Ma J."/>
        </authorList>
    </citation>
    <scope>NUCLEOTIDE SEQUENCE [LARGE SCALE GENOMIC DNA]</scope>
    <source>
        <strain evidence="3">JCM 18542</strain>
    </source>
</reference>
<dbReference type="Proteomes" id="UP001500839">
    <property type="component" value="Unassembled WGS sequence"/>
</dbReference>